<evidence type="ECO:0000313" key="1">
    <source>
        <dbReference type="EMBL" id="AKH47300.1"/>
    </source>
</evidence>
<reference evidence="1" key="1">
    <citation type="journal article" date="2015" name="Front. Microbiol.">
        <title>Combining genomic sequencing methods to explore viral diversity and reveal potential virus-host interactions.</title>
        <authorList>
            <person name="Chow C.E."/>
            <person name="Winget D.M."/>
            <person name="White R.A.III."/>
            <person name="Hallam S.J."/>
            <person name="Suttle C.A."/>
        </authorList>
    </citation>
    <scope>NUCLEOTIDE SEQUENCE</scope>
    <source>
        <strain evidence="1">H4084949</strain>
    </source>
</reference>
<protein>
    <submittedName>
        <fullName evidence="1">Uncharacterized protein</fullName>
    </submittedName>
</protein>
<sequence>MNAKTPSHAVTLLAALEQGGPMTIRQLREYTGICSFSVRSSVNSLRRQCRIVRERDPVGTKREWRYSLSVVEGERFSGEFYHVRPAFKSSHRFHVVLQRPGCDRQVRMTSDPRTLEEQNHYARELDKIALAHPQGRRG</sequence>
<dbReference type="Gene3D" id="1.10.10.10">
    <property type="entry name" value="Winged helix-like DNA-binding domain superfamily/Winged helix DNA-binding domain"/>
    <property type="match status" value="1"/>
</dbReference>
<proteinExistence type="predicted"/>
<organism evidence="1">
    <name type="scientific">uncultured marine virus</name>
    <dbReference type="NCBI Taxonomy" id="186617"/>
    <lineage>
        <taxon>Viruses</taxon>
        <taxon>environmental samples</taxon>
    </lineage>
</organism>
<dbReference type="InterPro" id="IPR036388">
    <property type="entry name" value="WH-like_DNA-bd_sf"/>
</dbReference>
<dbReference type="InterPro" id="IPR036390">
    <property type="entry name" value="WH_DNA-bd_sf"/>
</dbReference>
<reference evidence="1" key="2">
    <citation type="submission" date="2015-03" db="EMBL/GenBank/DDBJ databases">
        <authorList>
            <person name="Chow C.-E.T."/>
            <person name="Winget D.M."/>
            <person name="White R.A.III."/>
            <person name="Hallam S.J."/>
            <person name="Suttle C.A."/>
        </authorList>
    </citation>
    <scope>NUCLEOTIDE SEQUENCE</scope>
    <source>
        <strain evidence="1">H4084949</strain>
    </source>
</reference>
<name>A0A0F7L5V8_9VIRU</name>
<dbReference type="SUPFAM" id="SSF46785">
    <property type="entry name" value="Winged helix' DNA-binding domain"/>
    <property type="match status" value="1"/>
</dbReference>
<accession>A0A0F7L5V8</accession>
<dbReference type="EMBL" id="KR029591">
    <property type="protein sequence ID" value="AKH47300.1"/>
    <property type="molecule type" value="Genomic_DNA"/>
</dbReference>